<evidence type="ECO:0000256" key="5">
    <source>
        <dbReference type="PROSITE-ProRule" id="PRU00091"/>
    </source>
</evidence>
<dbReference type="Pfam" id="PF25569">
    <property type="entry name" value="TPR_ZFYVE26"/>
    <property type="match status" value="1"/>
</dbReference>
<evidence type="ECO:0000313" key="11">
    <source>
        <dbReference type="Proteomes" id="UP000663828"/>
    </source>
</evidence>
<dbReference type="PANTHER" id="PTHR46591:SF1">
    <property type="entry name" value="ZINC FINGER FYVE DOMAIN-CONTAINING PROTEIN 26"/>
    <property type="match status" value="1"/>
</dbReference>
<dbReference type="GO" id="GO:0032465">
    <property type="term" value="P:regulation of cytokinesis"/>
    <property type="evidence" value="ECO:0007669"/>
    <property type="project" value="TreeGrafter"/>
</dbReference>
<dbReference type="Pfam" id="PF20666">
    <property type="entry name" value="ZW10_C"/>
    <property type="match status" value="1"/>
</dbReference>
<dbReference type="SUPFAM" id="SSF57903">
    <property type="entry name" value="FYVE/PHD zinc finger"/>
    <property type="match status" value="1"/>
</dbReference>
<dbReference type="InterPro" id="IPR006869">
    <property type="entry name" value="DUF547"/>
</dbReference>
<evidence type="ECO:0000256" key="4">
    <source>
        <dbReference type="ARBA" id="ARBA00022833"/>
    </source>
</evidence>
<dbReference type="Pfam" id="PF01363">
    <property type="entry name" value="FYVE"/>
    <property type="match status" value="1"/>
</dbReference>
<evidence type="ECO:0000313" key="10">
    <source>
        <dbReference type="EMBL" id="CAF1060271.1"/>
    </source>
</evidence>
<dbReference type="InterPro" id="IPR000306">
    <property type="entry name" value="Znf_FYVE"/>
</dbReference>
<dbReference type="PANTHER" id="PTHR46591">
    <property type="entry name" value="ZINC FINGER FYVE DOMAIN-CONTAINING PROTEIN 26"/>
    <property type="match status" value="1"/>
</dbReference>
<feature type="repeat" description="TPR" evidence="6">
    <location>
        <begin position="2540"/>
        <end position="2573"/>
    </location>
</feature>
<gene>
    <name evidence="10" type="ORF">XAT740_LOCUS16246</name>
</gene>
<dbReference type="Pfam" id="PF04784">
    <property type="entry name" value="DUF547"/>
    <property type="match status" value="1"/>
</dbReference>
<dbReference type="InterPro" id="IPR013083">
    <property type="entry name" value="Znf_RING/FYVE/PHD"/>
</dbReference>
<evidence type="ECO:0000259" key="9">
    <source>
        <dbReference type="PROSITE" id="PS50178"/>
    </source>
</evidence>
<name>A0A814L6Y4_ADIRI</name>
<evidence type="ECO:0000256" key="2">
    <source>
        <dbReference type="ARBA" id="ARBA00022723"/>
    </source>
</evidence>
<keyword evidence="1" id="KW-0597">Phosphoprotein</keyword>
<dbReference type="SMART" id="SM00064">
    <property type="entry name" value="FYVE"/>
    <property type="match status" value="1"/>
</dbReference>
<dbReference type="GO" id="GO:0008270">
    <property type="term" value="F:zinc ion binding"/>
    <property type="evidence" value="ECO:0007669"/>
    <property type="project" value="UniProtKB-KW"/>
</dbReference>
<protein>
    <recommendedName>
        <fullName evidence="9">FYVE-type domain-containing protein</fullName>
    </recommendedName>
</protein>
<feature type="compositionally biased region" description="Polar residues" evidence="8">
    <location>
        <begin position="2087"/>
        <end position="2098"/>
    </location>
</feature>
<reference evidence="10" key="1">
    <citation type="submission" date="2021-02" db="EMBL/GenBank/DDBJ databases">
        <authorList>
            <person name="Nowell W R."/>
        </authorList>
    </citation>
    <scope>NUCLEOTIDE SEQUENCE</scope>
</reference>
<dbReference type="Proteomes" id="UP000663828">
    <property type="component" value="Unassembled WGS sequence"/>
</dbReference>
<evidence type="ECO:0000256" key="7">
    <source>
        <dbReference type="SAM" id="Coils"/>
    </source>
</evidence>
<dbReference type="GO" id="GO:0005813">
    <property type="term" value="C:centrosome"/>
    <property type="evidence" value="ECO:0007669"/>
    <property type="project" value="TreeGrafter"/>
</dbReference>
<feature type="coiled-coil region" evidence="7">
    <location>
        <begin position="3058"/>
        <end position="3085"/>
    </location>
</feature>
<dbReference type="GO" id="GO:0005765">
    <property type="term" value="C:lysosomal membrane"/>
    <property type="evidence" value="ECO:0007669"/>
    <property type="project" value="TreeGrafter"/>
</dbReference>
<organism evidence="10 11">
    <name type="scientific">Adineta ricciae</name>
    <name type="common">Rotifer</name>
    <dbReference type="NCBI Taxonomy" id="249248"/>
    <lineage>
        <taxon>Eukaryota</taxon>
        <taxon>Metazoa</taxon>
        <taxon>Spiralia</taxon>
        <taxon>Gnathifera</taxon>
        <taxon>Rotifera</taxon>
        <taxon>Eurotatoria</taxon>
        <taxon>Bdelloidea</taxon>
        <taxon>Adinetida</taxon>
        <taxon>Adinetidae</taxon>
        <taxon>Adineta</taxon>
    </lineage>
</organism>
<sequence>MSVLEIHHEFFDTDTRNTEHLYQAFCNHVYLAQWELARVCLQALFHKRLELNPNLEELLIDIIRNPTTYCTGSKSIPTPFHFALLLVEECRLKQYLDATILDSLKSYANFKFLLAVGDIQPSAQVAQEFDRLHTDTDTLPLSLVTDSMADFLVDLWLHEIPRVYTLVRSYLYASIPSIHIWLIHIHKRALDLCLQQIKSVNNEQQKTTLTDLLLSLHFYACDSNEFRRTMRDTLKKIVIYATEGNDNHGQLFNLKTLYRSVLNNEHLARFISELESIYRRELLNNETVIMHFLKKHSFDKEDFFWKELYLYLIENKLDLTTCVLNDGITMIQNRDYSSLDQLLNIKQLSSLHLYVFLLAWTHVRTINDALVLHGSIDLIKGRNPTLNKCLQLFLSHIEFVAWLYNVRKIDPYHDGISPLPNMSDLLALLQTSSPLSLIHRFLDIQTIESATILEKIGKTWVNLDDDNEKTEKRVHFEDDPIHLLEGVGSPQITASMIFLGYLAINSVAQRILSTDNQTDTSDLFSTTKSYLSKIYPLRFRLEILENVFSLVFIQQSELKIDESIEIIEQSTNTHTSSLTTSDRFLSSLQSNLTNDSFHTSTNASIKTQLSTRKFDNELDENTDDNVSACSSSMSSVGASHHHHSMYRTGLLINQEVLHQLLTFICDQLDEARTLYQKIKDKAIDRGTVDVEKALDKWFLNCSITTSEQFANRASKLSNIVREAVWRYQLLTTDTKQSATEETKIDGQEKELDLVYNPTIKKQILPIPVHKHSRRRKRRSRLSESSVSSASSYYGNSLTKAGSTLVSQILSTRDNLLAICLREGKITEANEVIRLFNMQDHPLAVEAKYSKLFHDTVIQLAKNSPSSNPPVESSTANLSLAGLAAFASNALGHSSVQNDIQPLLEAAQSTAVSSTLPTSNYFDHEHFLSLTLFDLAINAPTMSISKTLLDMAQHHLPIPRQLFSSNSSAYNNQTNKNSSPRIKNLNDMINNYTQLANSSNRSFHDLLLDVTIPLDGNKATKTIQYYKRLDEHCRQYYINEENALPIEEQVKITGEFFENDPQAKVDLIAFVRNKSNPPKLSSSSYVNYFAIFHTYLQNFRILLEKFPIQDISGDVDLSKHSPLSLIHRIVARSTDIDLTQLQLMTSKLNIDISLAVSLNIIRPLFTDKTITTSTLSSNRRTTLLNQQSIDIFTYRQRSIQQQQSQTISNEVSVESAKKQIRKSSTFLKRLTSKLDEFQNEPRSFNENPEKFIRTLLIKLLDSIRKIIQESNHTHMNIEHVDKLLAIEDYDDILNALPLLSYLDLGTLMSNEERICFFANLYNFLIIVSHIELIRTTLTQISMKKTTSVFRNDLERLLFLLNTRIDIGQLKQISLYDIRHHILKQNILNDGLKFEIDPNGPYHHYAPVISNDQHIKIGLILNDCIFSSAPFLILTPELLNEQLQRSIRDFIDKCVTIKTSETDQALVIVLPHVLQSQFDQTKDDMIKFIDEYSSNNEILCAMNEKRTITTEVILNRTDFAVNFEYHSYSHDYDRQKRRRRTSSLPSSTSITTISSSLDFLPSTTTLPNHLIDSRTISFVQEKSPALGQILQIYVQSVVHNQAIENDKTPLKSYFTSLLLSPTLIQSTSSIGDEWFRSIVLNDLTYQHDLLLYLCSLLWNDARYLEIVELFDSLLPSFIVHSSYCQILRDLALLTLTKQTPEPDRAYHYLRKIHDCHLLVHATITYLPRFDGPTCLNVLQLCLTSCKKSHPDYISWIQGRLNNMYVYKTLCLGALAQFNKYMEKISKDDNQLNISIDDMTIKVTTSKCLTWQRAEEHSKRDPLAVVNMFIYEKQFDMGHKWLMLLNNHVDESLIDSVRLKLVEEHIQWLLREENIGSGNRILQIIDTITKTDDKWHLCTELITDLSKQKLVTYTKSIPFSRLFIKFRVIQYMLAHFDEKSNYFQGQYDRSKLCILAVGLAIFFNCIPLEQTDSYVQLVGQPLLILEQLLMNSSTDIAKITIDTFKVLIEKYAMKEKINVKQIDQLIEVYTKKSVRLNVVQQKEETTVPENKSVPLPSTNLQHDRRRTSLVPSLNANRRKSSQDLSPLGRRNQSSGASNFFSTIRHRMSPKTSISSPIAPDSDAHLSSPSTIASSPNTNSPPTSSSIPIKQPPTSTSSVFDYLSSSFTNKSSISENTVKPSQTTDYTVPLAVPTRKLWISDDDVSVCMCCNEARFSMFNRRHHCRRCGRVVCKPCSQHTTVINERPERTCKDCYQYMQNNPQPLTNARPETNNPAKKIDNLRSLSRPISSFKRQSITQLYLSNQHGYEGKSSQLLLGTSLANDTPSILEENCLMLSASFSTASPLLKNSKLTGPSGLDSPQKQDQAADMPAIPIISDQVQYQLTGTASDESLRHDFHYDQSPSISLCLSLIELHSNQYECGKLLLKLCEYLSEQLSSKQRNSEIDYGLVLNIIKNLLFTAKMKLMTAHVDDEQIGEQQKLLASCDMYNNSVDILNRLNMANCSLPALNDLLQQDTLRKIRNQLLDDERYQLAMDISTRCNLDTQTIWFRWGMAYLHIGQFGEARDKFEKCLQKTNETSDLITKQQQRGVVSQEKLVNDIVSYLESFRPLRYSMKCQYLAEQQIRQTGQARTSLKYLNSLSTIPRLPDKPTTAIDSEILFYLTTYSDDAHILNYYIRHEDYRRAFEYKCSLISFRDHIYLPLLKRNHLTHLFNYISSHNNTSLAHHLKFVCTYLKEQNMYHSLQQLQIFLNDFNNAGFTAIKIFTANRTNYVDLYEKRVKYLQQGLECFQQAKGDTEQTTNKIQSARSKIELQLDLTRHIYTQLKRLNTNGAAVLPNCPTVFDGKDAIIKLILGLLMVSDTMSVTFSLINKIINEMNVSINEVFLPCAEEIGKRRDYRILQQLLQAMRENGYNDMKLHDEIIEVCIRESGSDVQQSKEQDILIQMIKNDDTRINVYIAVGKLRAAYLIAIRLGREDKVRLIRDDALKSGQTAVYDICKKWLENHMLADFLEKNEIKTYNESITSDQINLLKLSLKQEIEDKQNQIHQFYTTKLQDITKIDEQTEKLIGQCEQLELKRKELIEKIDDYSKLENHARHVNSNYHQVQHLNHFIDGIKQLIDLQTQLKECRQFCKNGELNQAKISYTTIESLLNDEYLFPTKTPHPNSPLYDTLQRSARQLRSDICQTHHTLWNDGVDRTGKNELRLNLKYVDQLFQCTFHEDKGEKTLMEKNIQSFANYCFQRIIQVLLEKNMKLNVDVEQTNVTIRLEANEDSDRNDIEQLNMTLRDIKKFFEVLNTYVLSRVMNVQTSKEESVETISIMAIFSSAIANDFVEGVREQILNVIPNDFEYTDVFRTLLDTVKDLENYLIRMKFLVAKKTSNILSSVVGNIEESIIKSRCRAYLNECRQLLQSNANLNTSFKTIEVGDNEQLFQQTQQEKERYQSQTSTNILSTTISLDELDANMFRFPRTMIVEHVYEYMAFVRKILQEADQLENYGAHLCATARNMMELFHVMYANLHEKKAQEFPYLTALHFNTYMYVGHECLLLGEEYYHLKTKTGDGQPITFVDYVAIFRNQAANLLKTQLDSQRDLLTSFIKEVGAFHNIADEAENHDLLKRTINKCIIQMENLSHNWRNVFSAHVYFKVLAYLCDHVSQLLLKETLSLEDIPEQECGIMVNGFTQWSTFLQNTLVKDEISPGLNVLARLAPNLTRFSELCLVLNSSLQTIVDRWFNGQGPLASQFTAMEVKQLIRALFQTSDRRTAALAKIQ</sequence>
<keyword evidence="7" id="KW-0175">Coiled coil</keyword>
<keyword evidence="6" id="KW-0802">TPR repeat</keyword>
<keyword evidence="11" id="KW-1185">Reference proteome</keyword>
<dbReference type="InterPro" id="IPR019734">
    <property type="entry name" value="TPR_rpt"/>
</dbReference>
<feature type="region of interest" description="Disordered" evidence="8">
    <location>
        <begin position="2040"/>
        <end position="2149"/>
    </location>
</feature>
<dbReference type="Gene3D" id="3.30.40.10">
    <property type="entry name" value="Zinc/RING finger domain, C3HC4 (zinc finger)"/>
    <property type="match status" value="1"/>
</dbReference>
<dbReference type="InterPro" id="IPR028730">
    <property type="entry name" value="ZFYVE26"/>
</dbReference>
<evidence type="ECO:0000256" key="3">
    <source>
        <dbReference type="ARBA" id="ARBA00022771"/>
    </source>
</evidence>
<accession>A0A814L6Y4</accession>
<dbReference type="EMBL" id="CAJNOR010001030">
    <property type="protein sequence ID" value="CAF1060271.1"/>
    <property type="molecule type" value="Genomic_DNA"/>
</dbReference>
<dbReference type="InterPro" id="IPR017455">
    <property type="entry name" value="Znf_FYVE-rel"/>
</dbReference>
<dbReference type="GO" id="GO:0030496">
    <property type="term" value="C:midbody"/>
    <property type="evidence" value="ECO:0007669"/>
    <property type="project" value="TreeGrafter"/>
</dbReference>
<dbReference type="InterPro" id="IPR046362">
    <property type="entry name" value="Zw10/DSL1_C_sf"/>
</dbReference>
<dbReference type="GO" id="GO:0000281">
    <property type="term" value="P:mitotic cytokinesis"/>
    <property type="evidence" value="ECO:0007669"/>
    <property type="project" value="InterPro"/>
</dbReference>
<dbReference type="InterPro" id="IPR048343">
    <property type="entry name" value="ZW10_C"/>
</dbReference>
<keyword evidence="2" id="KW-0479">Metal-binding</keyword>
<dbReference type="InterPro" id="IPR057946">
    <property type="entry name" value="TPR_ZFYVE26"/>
</dbReference>
<dbReference type="Gene3D" id="1.10.357.150">
    <property type="match status" value="1"/>
</dbReference>
<evidence type="ECO:0000256" key="6">
    <source>
        <dbReference type="PROSITE-ProRule" id="PRU00339"/>
    </source>
</evidence>
<proteinExistence type="predicted"/>
<evidence type="ECO:0000256" key="1">
    <source>
        <dbReference type="ARBA" id="ARBA00022553"/>
    </source>
</evidence>
<evidence type="ECO:0000256" key="8">
    <source>
        <dbReference type="SAM" id="MobiDB-lite"/>
    </source>
</evidence>
<dbReference type="InterPro" id="IPR055148">
    <property type="entry name" value="ZW10_C_2"/>
</dbReference>
<feature type="compositionally biased region" description="Low complexity" evidence="8">
    <location>
        <begin position="2123"/>
        <end position="2149"/>
    </location>
</feature>
<comment type="caution">
    <text evidence="10">The sequence shown here is derived from an EMBL/GenBank/DDBJ whole genome shotgun (WGS) entry which is preliminary data.</text>
</comment>
<dbReference type="Pfam" id="PF22766">
    <property type="entry name" value="ZW10_C2"/>
    <property type="match status" value="1"/>
</dbReference>
<dbReference type="GO" id="GO:0000724">
    <property type="term" value="P:double-strand break repair via homologous recombination"/>
    <property type="evidence" value="ECO:0007669"/>
    <property type="project" value="InterPro"/>
</dbReference>
<keyword evidence="3 5" id="KW-0863">Zinc-finger</keyword>
<dbReference type="GO" id="GO:0032266">
    <property type="term" value="F:phosphatidylinositol-3-phosphate binding"/>
    <property type="evidence" value="ECO:0007669"/>
    <property type="project" value="InterPro"/>
</dbReference>
<feature type="domain" description="FYVE-type" evidence="9">
    <location>
        <begin position="2197"/>
        <end position="2254"/>
    </location>
</feature>
<keyword evidence="4" id="KW-0862">Zinc</keyword>
<dbReference type="PROSITE" id="PS50005">
    <property type="entry name" value="TPR"/>
    <property type="match status" value="1"/>
</dbReference>
<dbReference type="InterPro" id="IPR011011">
    <property type="entry name" value="Znf_FYVE_PHD"/>
</dbReference>
<dbReference type="PROSITE" id="PS50178">
    <property type="entry name" value="ZF_FYVE"/>
    <property type="match status" value="1"/>
</dbReference>